<evidence type="ECO:0000256" key="1">
    <source>
        <dbReference type="SAM" id="Coils"/>
    </source>
</evidence>
<dbReference type="EMBL" id="JBHSUS010000001">
    <property type="protein sequence ID" value="MFC6439610.1"/>
    <property type="molecule type" value="Genomic_DNA"/>
</dbReference>
<proteinExistence type="predicted"/>
<comment type="caution">
    <text evidence="2">The sequence shown here is derived from an EMBL/GenBank/DDBJ whole genome shotgun (WGS) entry which is preliminary data.</text>
</comment>
<name>A0ABW1XLF0_9ALTE</name>
<dbReference type="RefSeq" id="WP_131257112.1">
    <property type="nucleotide sequence ID" value="NZ_JBHSUS010000001.1"/>
</dbReference>
<dbReference type="Proteomes" id="UP001596364">
    <property type="component" value="Unassembled WGS sequence"/>
</dbReference>
<organism evidence="2 3">
    <name type="scientific">Pseudobowmanella zhangzhouensis</name>
    <dbReference type="NCBI Taxonomy" id="1537679"/>
    <lineage>
        <taxon>Bacteria</taxon>
        <taxon>Pseudomonadati</taxon>
        <taxon>Pseudomonadota</taxon>
        <taxon>Gammaproteobacteria</taxon>
        <taxon>Alteromonadales</taxon>
        <taxon>Alteromonadaceae</taxon>
    </lineage>
</organism>
<accession>A0ABW1XLF0</accession>
<evidence type="ECO:0008006" key="4">
    <source>
        <dbReference type="Google" id="ProtNLM"/>
    </source>
</evidence>
<evidence type="ECO:0000313" key="3">
    <source>
        <dbReference type="Proteomes" id="UP001596364"/>
    </source>
</evidence>
<reference evidence="3" key="1">
    <citation type="journal article" date="2019" name="Int. J. Syst. Evol. Microbiol.">
        <title>The Global Catalogue of Microorganisms (GCM) 10K type strain sequencing project: providing services to taxonomists for standard genome sequencing and annotation.</title>
        <authorList>
            <consortium name="The Broad Institute Genomics Platform"/>
            <consortium name="The Broad Institute Genome Sequencing Center for Infectious Disease"/>
            <person name="Wu L."/>
            <person name="Ma J."/>
        </authorList>
    </citation>
    <scope>NUCLEOTIDE SEQUENCE [LARGE SCALE GENOMIC DNA]</scope>
    <source>
        <strain evidence="3">CGMCC 1.16031</strain>
    </source>
</reference>
<gene>
    <name evidence="2" type="ORF">ACFP85_05525</name>
</gene>
<protein>
    <recommendedName>
        <fullName evidence="4">KfrA N-terminal DNA-binding domain-containing protein</fullName>
    </recommendedName>
</protein>
<keyword evidence="1" id="KW-0175">Coiled coil</keyword>
<keyword evidence="3" id="KW-1185">Reference proteome</keyword>
<evidence type="ECO:0000313" key="2">
    <source>
        <dbReference type="EMBL" id="MFC6439610.1"/>
    </source>
</evidence>
<feature type="coiled-coil region" evidence="1">
    <location>
        <begin position="65"/>
        <end position="92"/>
    </location>
</feature>
<sequence length="97" mass="10853">MRDNTQHIMSICSQLARSGLQPTVALIKAKSAIPLPMPQIIHALKVWRSNPDAPQEECIATETSHKTQEQRLVELELRVAVLEKALSQLTKLTVTQE</sequence>